<reference evidence="3" key="1">
    <citation type="submission" date="2020-02" db="EMBL/GenBank/DDBJ databases">
        <authorList>
            <person name="Palmer J.M."/>
        </authorList>
    </citation>
    <scope>NUCLEOTIDE SEQUENCE</scope>
    <source>
        <strain evidence="3">EPUS1.4</strain>
        <tissue evidence="3">Thallus</tissue>
    </source>
</reference>
<dbReference type="AlphaFoldDB" id="A0A8H7E3A1"/>
<dbReference type="Proteomes" id="UP000606974">
    <property type="component" value="Unassembled WGS sequence"/>
</dbReference>
<sequence length="423" mass="46550">MRRVWYGAWQQPRKPPLHRPSRVGRAGRTWLRGFPDRQTHLVRGSRWLFVGFPTLPDLALAFALALSLAIIVSFSLLRCNLQEPPLSPGKYNSSGHPPLPEPLRVLDKFSLASRAHRVRLRWKAFLPPKREAAHPAHQPTAMVGGQSRSRAQGGSSSSNTDRVTSPRSGSARVQAGAATSACDSESLPASTAARSASQTPPRRAPLPRTLLPAASTKTTPSAATAARSASQTPPSLAPLPRTLLPPTSTTTTPSAAPVDARGLTWFSDTTFELRQPYKRTGSTYTFITLLLDHSPATLVKVTHLLGIYSDRWNHYRRMHTAQRRSTPDDDSDPDPDSITAAAAQQYRNVMQHLQVLWDLRGNRERWLRKLACILAPESQRTFVFRQVRTWEGEQDEGIWVEVEREGRSAGGGAGAGRAGGHCR</sequence>
<dbReference type="EMBL" id="JAACFV010000063">
    <property type="protein sequence ID" value="KAF7507792.1"/>
    <property type="molecule type" value="Genomic_DNA"/>
</dbReference>
<dbReference type="OrthoDB" id="10664101at2759"/>
<evidence type="ECO:0000313" key="3">
    <source>
        <dbReference type="EMBL" id="KAF7507792.1"/>
    </source>
</evidence>
<name>A0A8H7E3A1_9EURO</name>
<keyword evidence="2" id="KW-0812">Transmembrane</keyword>
<evidence type="ECO:0000313" key="4">
    <source>
        <dbReference type="Proteomes" id="UP000606974"/>
    </source>
</evidence>
<feature type="compositionally biased region" description="Low complexity" evidence="1">
    <location>
        <begin position="144"/>
        <end position="158"/>
    </location>
</feature>
<keyword evidence="2" id="KW-1133">Transmembrane helix</keyword>
<evidence type="ECO:0000256" key="2">
    <source>
        <dbReference type="SAM" id="Phobius"/>
    </source>
</evidence>
<accession>A0A8H7E3A1</accession>
<feature type="region of interest" description="Disordered" evidence="1">
    <location>
        <begin position="129"/>
        <end position="257"/>
    </location>
</feature>
<feature type="compositionally biased region" description="Polar residues" evidence="1">
    <location>
        <begin position="181"/>
        <end position="198"/>
    </location>
</feature>
<feature type="transmembrane region" description="Helical" evidence="2">
    <location>
        <begin position="58"/>
        <end position="77"/>
    </location>
</feature>
<keyword evidence="2" id="KW-0472">Membrane</keyword>
<comment type="caution">
    <text evidence="3">The sequence shown here is derived from an EMBL/GenBank/DDBJ whole genome shotgun (WGS) entry which is preliminary data.</text>
</comment>
<feature type="compositionally biased region" description="Polar residues" evidence="1">
    <location>
        <begin position="159"/>
        <end position="168"/>
    </location>
</feature>
<keyword evidence="4" id="KW-1185">Reference proteome</keyword>
<organism evidence="3 4">
    <name type="scientific">Endocarpon pusillum</name>
    <dbReference type="NCBI Taxonomy" id="364733"/>
    <lineage>
        <taxon>Eukaryota</taxon>
        <taxon>Fungi</taxon>
        <taxon>Dikarya</taxon>
        <taxon>Ascomycota</taxon>
        <taxon>Pezizomycotina</taxon>
        <taxon>Eurotiomycetes</taxon>
        <taxon>Chaetothyriomycetidae</taxon>
        <taxon>Verrucariales</taxon>
        <taxon>Verrucariaceae</taxon>
        <taxon>Endocarpon</taxon>
    </lineage>
</organism>
<protein>
    <submittedName>
        <fullName evidence="3">Uncharacterized protein</fullName>
    </submittedName>
</protein>
<gene>
    <name evidence="3" type="ORF">GJ744_010093</name>
</gene>
<feature type="compositionally biased region" description="Low complexity" evidence="1">
    <location>
        <begin position="206"/>
        <end position="257"/>
    </location>
</feature>
<evidence type="ECO:0000256" key="1">
    <source>
        <dbReference type="SAM" id="MobiDB-lite"/>
    </source>
</evidence>
<proteinExistence type="predicted"/>